<feature type="signal peptide" evidence="1">
    <location>
        <begin position="1"/>
        <end position="27"/>
    </location>
</feature>
<dbReference type="PANTHER" id="PTHR43649">
    <property type="entry name" value="ARABINOSE-BINDING PROTEIN-RELATED"/>
    <property type="match status" value="1"/>
</dbReference>
<comment type="caution">
    <text evidence="2">The sequence shown here is derived from an EMBL/GenBank/DDBJ whole genome shotgun (WGS) entry which is preliminary data.</text>
</comment>
<dbReference type="EMBL" id="BOPF01000048">
    <property type="protein sequence ID" value="GIJ51460.1"/>
    <property type="molecule type" value="Genomic_DNA"/>
</dbReference>
<dbReference type="AlphaFoldDB" id="A0A8J4DUM2"/>
<dbReference type="Pfam" id="PF13416">
    <property type="entry name" value="SBP_bac_8"/>
    <property type="match status" value="1"/>
</dbReference>
<dbReference type="PROSITE" id="PS51257">
    <property type="entry name" value="PROKAR_LIPOPROTEIN"/>
    <property type="match status" value="1"/>
</dbReference>
<dbReference type="InterPro" id="IPR050490">
    <property type="entry name" value="Bact_solute-bd_prot1"/>
</dbReference>
<sequence>MNRNRAFGRRLARVASAALAAALLVTACGSGDSGDSGSEKITLTLNLFGNFGYKELYAKYEAEHPNIKIEERTAAYNDHHRNLATHLATNSGAADIEGVDTGFIAQFKDKPNQFVDLNKLGGDKLKDRWLSWKWQASLGKGGEQIGYGTDVGGLAICYRRDLFQQAGLPVERDAVAAAWPTWEKYLELGKQFQSKAPAGTSFYDGGGQLFNAIIGQAPTGYYDTSDKIIVSSNPEVKKAWNLVAQSIKDGLSAKLIGSSQEWNTGFAKSQFATIACPAWMMTKIKDQSKEFAGKWDVALVPGGGGNWGGSYLTVPKQGKHTKQAAELAAWLTAPEQQAHVFTKQGNLPSTPALYDQPEIAGFKSDFFNNAPVGQVFTAAAKKLTPQYQGPRAGDIQTTIRDALVRVEQGKQTPDESWTQMVADVERLAK</sequence>
<dbReference type="Proteomes" id="UP000619260">
    <property type="component" value="Unassembled WGS sequence"/>
</dbReference>
<keyword evidence="1" id="KW-0732">Signal</keyword>
<feature type="chain" id="PRO_5038393670" evidence="1">
    <location>
        <begin position="28"/>
        <end position="429"/>
    </location>
</feature>
<dbReference type="RefSeq" id="WP_203904858.1">
    <property type="nucleotide sequence ID" value="NZ_BOPF01000048.1"/>
</dbReference>
<protein>
    <submittedName>
        <fullName evidence="2">ABC transporter substrate-binding protein</fullName>
    </submittedName>
</protein>
<dbReference type="PANTHER" id="PTHR43649:SF32">
    <property type="entry name" value="SUGAR BINDING SECRETED PROTEIN"/>
    <property type="match status" value="1"/>
</dbReference>
<dbReference type="SUPFAM" id="SSF53850">
    <property type="entry name" value="Periplasmic binding protein-like II"/>
    <property type="match status" value="1"/>
</dbReference>
<accession>A0A8J4DUM2</accession>
<dbReference type="Gene3D" id="3.40.190.10">
    <property type="entry name" value="Periplasmic binding protein-like II"/>
    <property type="match status" value="1"/>
</dbReference>
<gene>
    <name evidence="2" type="primary">cebE_5</name>
    <name evidence="2" type="ORF">Val02_83460</name>
</gene>
<organism evidence="2 3">
    <name type="scientific">Virgisporangium aliadipatigenens</name>
    <dbReference type="NCBI Taxonomy" id="741659"/>
    <lineage>
        <taxon>Bacteria</taxon>
        <taxon>Bacillati</taxon>
        <taxon>Actinomycetota</taxon>
        <taxon>Actinomycetes</taxon>
        <taxon>Micromonosporales</taxon>
        <taxon>Micromonosporaceae</taxon>
        <taxon>Virgisporangium</taxon>
    </lineage>
</organism>
<name>A0A8J4DUM2_9ACTN</name>
<dbReference type="InterPro" id="IPR006059">
    <property type="entry name" value="SBP"/>
</dbReference>
<evidence type="ECO:0000313" key="2">
    <source>
        <dbReference type="EMBL" id="GIJ51460.1"/>
    </source>
</evidence>
<reference evidence="2" key="1">
    <citation type="submission" date="2021-01" db="EMBL/GenBank/DDBJ databases">
        <title>Whole genome shotgun sequence of Virgisporangium aliadipatigenens NBRC 105644.</title>
        <authorList>
            <person name="Komaki H."/>
            <person name="Tamura T."/>
        </authorList>
    </citation>
    <scope>NUCLEOTIDE SEQUENCE</scope>
    <source>
        <strain evidence="2">NBRC 105644</strain>
    </source>
</reference>
<keyword evidence="3" id="KW-1185">Reference proteome</keyword>
<proteinExistence type="predicted"/>
<evidence type="ECO:0000313" key="3">
    <source>
        <dbReference type="Proteomes" id="UP000619260"/>
    </source>
</evidence>
<evidence type="ECO:0000256" key="1">
    <source>
        <dbReference type="SAM" id="SignalP"/>
    </source>
</evidence>